<evidence type="ECO:0000256" key="7">
    <source>
        <dbReference type="PROSITE-ProRule" id="PRU00423"/>
    </source>
</evidence>
<dbReference type="GO" id="GO:0016301">
    <property type="term" value="F:kinase activity"/>
    <property type="evidence" value="ECO:0007669"/>
    <property type="project" value="UniProtKB-KW"/>
</dbReference>
<dbReference type="GO" id="GO:0009401">
    <property type="term" value="P:phosphoenolpyruvate-dependent sugar phosphotransferase system"/>
    <property type="evidence" value="ECO:0007669"/>
    <property type="project" value="UniProtKB-KW"/>
</dbReference>
<dbReference type="RefSeq" id="WP_213165435.1">
    <property type="nucleotide sequence ID" value="NZ_CP058559.1"/>
</dbReference>
<dbReference type="InterPro" id="IPR013012">
    <property type="entry name" value="PTS_EIIB_3"/>
</dbReference>
<dbReference type="SUPFAM" id="SSF52794">
    <property type="entry name" value="PTS system IIB component-like"/>
    <property type="match status" value="1"/>
</dbReference>
<reference evidence="9 10" key="1">
    <citation type="submission" date="2020-07" db="EMBL/GenBank/DDBJ databases">
        <title>Alkalicella. sp. LB2 genome.</title>
        <authorList>
            <person name="Postec A."/>
            <person name="Quemeneur M."/>
        </authorList>
    </citation>
    <scope>NUCLEOTIDE SEQUENCE [LARGE SCALE GENOMIC DNA]</scope>
    <source>
        <strain evidence="9 10">LB2</strain>
    </source>
</reference>
<gene>
    <name evidence="9" type="ORF">HYG86_10000</name>
</gene>
<keyword evidence="3 9" id="KW-0762">Sugar transport</keyword>
<name>A0A7G9W8Q9_ALKCA</name>
<feature type="domain" description="PTS EIIB type-3" evidence="8">
    <location>
        <begin position="1"/>
        <end position="107"/>
    </location>
</feature>
<evidence type="ECO:0000256" key="3">
    <source>
        <dbReference type="ARBA" id="ARBA00022597"/>
    </source>
</evidence>
<evidence type="ECO:0000259" key="8">
    <source>
        <dbReference type="PROSITE" id="PS51100"/>
    </source>
</evidence>
<dbReference type="InterPro" id="IPR036095">
    <property type="entry name" value="PTS_EIIB-like_sf"/>
</dbReference>
<dbReference type="Pfam" id="PF02302">
    <property type="entry name" value="PTS_IIB"/>
    <property type="match status" value="1"/>
</dbReference>
<dbReference type="Gene3D" id="3.40.50.2300">
    <property type="match status" value="1"/>
</dbReference>
<keyword evidence="10" id="KW-1185">Reference proteome</keyword>
<dbReference type="AlphaFoldDB" id="A0A7G9W8Q9"/>
<dbReference type="GO" id="GO:0008982">
    <property type="term" value="F:protein-N(PI)-phosphohistidine-sugar phosphotransferase activity"/>
    <property type="evidence" value="ECO:0007669"/>
    <property type="project" value="InterPro"/>
</dbReference>
<dbReference type="KEGG" id="acae:HYG86_10000"/>
<keyword evidence="5" id="KW-0598">Phosphotransferase system</keyword>
<evidence type="ECO:0000256" key="6">
    <source>
        <dbReference type="ARBA" id="ARBA00022777"/>
    </source>
</evidence>
<proteinExistence type="predicted"/>
<keyword evidence="6" id="KW-0418">Kinase</keyword>
<evidence type="ECO:0000256" key="2">
    <source>
        <dbReference type="ARBA" id="ARBA00022553"/>
    </source>
</evidence>
<protein>
    <submittedName>
        <fullName evidence="9">PTS sugar transporter subunit IIB</fullName>
    </submittedName>
</protein>
<keyword evidence="1" id="KW-0813">Transport</keyword>
<evidence type="ECO:0000256" key="5">
    <source>
        <dbReference type="ARBA" id="ARBA00022683"/>
    </source>
</evidence>
<evidence type="ECO:0000313" key="10">
    <source>
        <dbReference type="Proteomes" id="UP000516160"/>
    </source>
</evidence>
<organism evidence="9 10">
    <name type="scientific">Alkalicella caledoniensis</name>
    <dbReference type="NCBI Taxonomy" id="2731377"/>
    <lineage>
        <taxon>Bacteria</taxon>
        <taxon>Bacillati</taxon>
        <taxon>Bacillota</taxon>
        <taxon>Clostridia</taxon>
        <taxon>Eubacteriales</taxon>
        <taxon>Proteinivoracaceae</taxon>
        <taxon>Alkalicella</taxon>
    </lineage>
</organism>
<keyword evidence="2" id="KW-0597">Phosphoprotein</keyword>
<sequence>MIKILLCCAGGFSSSSLSTKLEKEIKESNLQNEFYIEFSPFLLSLSKISEFDIIVCCPHLRLEVQKLVKESNPDIPIYILPPRMYGVIYFKDLALDVTDIIDMYNKNKTNPVHFPGEEHTLRITRNVAYRNYKK</sequence>
<dbReference type="PROSITE" id="PS51100">
    <property type="entry name" value="PTS_EIIB_TYPE_3"/>
    <property type="match status" value="1"/>
</dbReference>
<dbReference type="Proteomes" id="UP000516160">
    <property type="component" value="Chromosome"/>
</dbReference>
<dbReference type="EMBL" id="CP058559">
    <property type="protein sequence ID" value="QNO15071.1"/>
    <property type="molecule type" value="Genomic_DNA"/>
</dbReference>
<feature type="modified residue" description="Phosphocysteine; by EIIA" evidence="7">
    <location>
        <position position="8"/>
    </location>
</feature>
<evidence type="ECO:0000256" key="1">
    <source>
        <dbReference type="ARBA" id="ARBA00022448"/>
    </source>
</evidence>
<keyword evidence="4" id="KW-0808">Transferase</keyword>
<accession>A0A7G9W8Q9</accession>
<dbReference type="InterPro" id="IPR003501">
    <property type="entry name" value="PTS_EIIB_2/3"/>
</dbReference>
<evidence type="ECO:0000256" key="4">
    <source>
        <dbReference type="ARBA" id="ARBA00022679"/>
    </source>
</evidence>
<evidence type="ECO:0000313" key="9">
    <source>
        <dbReference type="EMBL" id="QNO15071.1"/>
    </source>
</evidence>